<comment type="similarity">
    <text evidence="2 8">Belongs to the peptidase M16 family.</text>
</comment>
<comment type="cofactor">
    <cofactor evidence="1">
        <name>Zn(2+)</name>
        <dbReference type="ChEBI" id="CHEBI:29105"/>
    </cofactor>
</comment>
<dbReference type="PANTHER" id="PTHR43690:SF17">
    <property type="entry name" value="PROTEIN YHJJ"/>
    <property type="match status" value="1"/>
</dbReference>
<feature type="domain" description="Peptidase M16 C-terminal" evidence="11">
    <location>
        <begin position="691"/>
        <end position="859"/>
    </location>
</feature>
<evidence type="ECO:0000313" key="13">
    <source>
        <dbReference type="Proteomes" id="UP001230466"/>
    </source>
</evidence>
<dbReference type="Pfam" id="PF00675">
    <property type="entry name" value="Peptidase_M16"/>
    <property type="match status" value="1"/>
</dbReference>
<dbReference type="RefSeq" id="WP_229577206.1">
    <property type="nucleotide sequence ID" value="NZ_JAGRQI010000015.1"/>
</dbReference>
<name>A0AAW8CIW0_9PAST</name>
<comment type="caution">
    <text evidence="12">The sequence shown here is derived from an EMBL/GenBank/DDBJ whole genome shotgun (WGS) entry which is preliminary data.</text>
</comment>
<keyword evidence="3" id="KW-0645">Protease</keyword>
<dbReference type="EMBL" id="JASAYJ010000016">
    <property type="protein sequence ID" value="MDP8187662.1"/>
    <property type="molecule type" value="Genomic_DNA"/>
</dbReference>
<keyword evidence="9" id="KW-0732">Signal</keyword>
<evidence type="ECO:0000256" key="1">
    <source>
        <dbReference type="ARBA" id="ARBA00001947"/>
    </source>
</evidence>
<evidence type="ECO:0000256" key="6">
    <source>
        <dbReference type="ARBA" id="ARBA00022833"/>
    </source>
</evidence>
<organism evidence="12 13">
    <name type="scientific">Pasteurella atlantica</name>
    <dbReference type="NCBI Taxonomy" id="2827233"/>
    <lineage>
        <taxon>Bacteria</taxon>
        <taxon>Pseudomonadati</taxon>
        <taxon>Pseudomonadota</taxon>
        <taxon>Gammaproteobacteria</taxon>
        <taxon>Pasteurellales</taxon>
        <taxon>Pasteurellaceae</taxon>
        <taxon>Pasteurella</taxon>
    </lineage>
</organism>
<keyword evidence="4" id="KW-0479">Metal-binding</keyword>
<proteinExistence type="inferred from homology"/>
<dbReference type="InterPro" id="IPR007863">
    <property type="entry name" value="Peptidase_M16_C"/>
</dbReference>
<evidence type="ECO:0000256" key="3">
    <source>
        <dbReference type="ARBA" id="ARBA00022670"/>
    </source>
</evidence>
<feature type="domain" description="Peptidase M16 N-terminal" evidence="10">
    <location>
        <begin position="47"/>
        <end position="169"/>
    </location>
</feature>
<dbReference type="AlphaFoldDB" id="A0AAW8CIW0"/>
<gene>
    <name evidence="12" type="ORF">QJU78_07765</name>
</gene>
<keyword evidence="6" id="KW-0862">Zinc</keyword>
<evidence type="ECO:0000259" key="11">
    <source>
        <dbReference type="Pfam" id="PF05193"/>
    </source>
</evidence>
<evidence type="ECO:0000256" key="2">
    <source>
        <dbReference type="ARBA" id="ARBA00007261"/>
    </source>
</evidence>
<keyword evidence="5" id="KW-0378">Hydrolase</keyword>
<dbReference type="GO" id="GO:0004222">
    <property type="term" value="F:metalloendopeptidase activity"/>
    <property type="evidence" value="ECO:0007669"/>
    <property type="project" value="InterPro"/>
</dbReference>
<dbReference type="InterPro" id="IPR011765">
    <property type="entry name" value="Pept_M16_N"/>
</dbReference>
<dbReference type="Pfam" id="PF05193">
    <property type="entry name" value="Peptidase_M16_C"/>
    <property type="match status" value="2"/>
</dbReference>
<feature type="chain" id="PRO_5043521641" evidence="9">
    <location>
        <begin position="22"/>
        <end position="932"/>
    </location>
</feature>
<evidence type="ECO:0000256" key="7">
    <source>
        <dbReference type="ARBA" id="ARBA00023049"/>
    </source>
</evidence>
<dbReference type="InterPro" id="IPR050626">
    <property type="entry name" value="Peptidase_M16"/>
</dbReference>
<dbReference type="GO" id="GO:0046872">
    <property type="term" value="F:metal ion binding"/>
    <property type="evidence" value="ECO:0007669"/>
    <property type="project" value="UniProtKB-KW"/>
</dbReference>
<feature type="signal peptide" evidence="9">
    <location>
        <begin position="1"/>
        <end position="21"/>
    </location>
</feature>
<evidence type="ECO:0000256" key="5">
    <source>
        <dbReference type="ARBA" id="ARBA00022801"/>
    </source>
</evidence>
<evidence type="ECO:0000313" key="12">
    <source>
        <dbReference type="EMBL" id="MDP8187662.1"/>
    </source>
</evidence>
<evidence type="ECO:0000256" key="8">
    <source>
        <dbReference type="RuleBase" id="RU004447"/>
    </source>
</evidence>
<keyword evidence="7" id="KW-0482">Metalloprotease</keyword>
<dbReference type="Proteomes" id="UP001230466">
    <property type="component" value="Unassembled WGS sequence"/>
</dbReference>
<dbReference type="PANTHER" id="PTHR43690">
    <property type="entry name" value="NARDILYSIN"/>
    <property type="match status" value="1"/>
</dbReference>
<dbReference type="PROSITE" id="PS00143">
    <property type="entry name" value="INSULINASE"/>
    <property type="match status" value="1"/>
</dbReference>
<dbReference type="SUPFAM" id="SSF63411">
    <property type="entry name" value="LuxS/MPP-like metallohydrolase"/>
    <property type="match status" value="3"/>
</dbReference>
<evidence type="ECO:0000259" key="10">
    <source>
        <dbReference type="Pfam" id="PF00675"/>
    </source>
</evidence>
<dbReference type="InterPro" id="IPR001431">
    <property type="entry name" value="Pept_M16_Zn_BS"/>
</dbReference>
<dbReference type="Gene3D" id="3.30.830.10">
    <property type="entry name" value="Metalloenzyme, LuxS/M16 peptidase-like"/>
    <property type="match status" value="4"/>
</dbReference>
<sequence>MMKKILFICAIFLLNSCGVSHFNPAEKLSFNEKVTKGTLENGLRYYVLKNTLPKDKVYLRLVVNAGSLNEDDDQKGVAHLVEHLAFNGSKKFPKNQIIDILEKLGMKFARDINAFTDFENTVYTLNLAKNNEKNLDLALDVVNEWIHNLTILPEDLDAERGVVLEEWRARLSPMLRLGNKKSLVEMAHSRYVKRDPIGDVNIIRHISQQRVYDFYKKWYRPDNMSLIIVGDIDPAQVVNLIKQKLKEKTTAKTSLPKIDYRVPVIEKWRVATVSEKQMNTPSIEFGLFKELRNQDTVAEYKQELLQQIAIRLTNLRLQKWEKTNKNQIESANLYQNYLGRETLEWVFNLQLKNNKIAKNDYLTTASILFNFIAEINQNGFEQAEFDSEVKRIKKLNETEKGIEINSLNLADDLLISAATDQVNLSQQYKYQLNKKLLNEITLNEVNQVIQQWVKLKAKLLLVTQPFKKMSFNFDVKEVEALWEKALGQSQSHWNSNPQKAHIISFKEQKLALTQGNISMLNHWNDMDITEYQLENGSKLVYYYSDKNPQKVHFSAITTGGLRSVPEKDYQLLKAATTMVDDTGIGKFSQDYLTKQFGNNPIAFMTVIDEAKQGFTSISKSDNLENILKLFRFRLQASPISKVVLKKYQYDMQSYFADQDKESEFAYQVSKLRYPNRETVYTKKPSHFNSLKSDVLSKLYQKYILNKTDFTYFIVGDIDQKTVEKLAKKYLATVPMVKINRPLKPLLINSPSKDFILKGLNEPRAEVDIYLTTNNRYNPENEYLLDILGDMLQEELRLNLREKASGVYSVTSWFSQAPYSSQIEGKISFSCAPSRVNELKQMSHKILDDFLNNGIDRELFFKKLAEKRNSLKNEYNSLLMVLNMIEESYLVTNSPNLLYRVTRLEHIVTQQKLEQLATKVLKNSVRFNTILTH</sequence>
<evidence type="ECO:0000256" key="9">
    <source>
        <dbReference type="SAM" id="SignalP"/>
    </source>
</evidence>
<dbReference type="GO" id="GO:0006508">
    <property type="term" value="P:proteolysis"/>
    <property type="evidence" value="ECO:0007669"/>
    <property type="project" value="UniProtKB-KW"/>
</dbReference>
<evidence type="ECO:0000256" key="4">
    <source>
        <dbReference type="ARBA" id="ARBA00022723"/>
    </source>
</evidence>
<protein>
    <submittedName>
        <fullName evidence="12">Insulinase family protein</fullName>
    </submittedName>
</protein>
<feature type="domain" description="Peptidase M16 C-terminal" evidence="11">
    <location>
        <begin position="206"/>
        <end position="389"/>
    </location>
</feature>
<reference evidence="12" key="1">
    <citation type="journal article" date="2023" name="Front. Microbiol.">
        <title>Phylogeography and host specificity of Pasteurellaceae pathogenic to sea-farmed fish in the north-east Atlantic.</title>
        <authorList>
            <person name="Gulla S."/>
            <person name="Colquhoun D.J."/>
            <person name="Olsen A.B."/>
            <person name="Spilsberg B."/>
            <person name="Lagesen K."/>
            <person name="Aakesson C.P."/>
            <person name="Strom S."/>
            <person name="Manji F."/>
            <person name="Birkbeck T.H."/>
            <person name="Nilsen H.K."/>
        </authorList>
    </citation>
    <scope>NUCLEOTIDE SEQUENCE</scope>
    <source>
        <strain evidence="12">VIB1234</strain>
    </source>
</reference>
<dbReference type="InterPro" id="IPR011249">
    <property type="entry name" value="Metalloenz_LuxS/M16"/>
</dbReference>
<accession>A0AAW8CIW0</accession>